<name>A0A2H3KTW9_9FLAO</name>
<evidence type="ECO:0000313" key="3">
    <source>
        <dbReference type="Proteomes" id="UP000220828"/>
    </source>
</evidence>
<evidence type="ECO:0000313" key="2">
    <source>
        <dbReference type="EMBL" id="PDS26261.1"/>
    </source>
</evidence>
<proteinExistence type="predicted"/>
<organism evidence="2 3">
    <name type="scientific">Flavobacterium branchiophilum</name>
    <dbReference type="NCBI Taxonomy" id="55197"/>
    <lineage>
        <taxon>Bacteria</taxon>
        <taxon>Pseudomonadati</taxon>
        <taxon>Bacteroidota</taxon>
        <taxon>Flavobacteriia</taxon>
        <taxon>Flavobacteriales</taxon>
        <taxon>Flavobacteriaceae</taxon>
        <taxon>Flavobacterium</taxon>
    </lineage>
</organism>
<feature type="transmembrane region" description="Helical" evidence="1">
    <location>
        <begin position="25"/>
        <end position="46"/>
    </location>
</feature>
<evidence type="ECO:0000256" key="1">
    <source>
        <dbReference type="SAM" id="Phobius"/>
    </source>
</evidence>
<gene>
    <name evidence="2" type="ORF">B0A77_02815</name>
</gene>
<dbReference type="AlphaFoldDB" id="A0A2H3KTW9"/>
<keyword evidence="1" id="KW-0472">Membrane</keyword>
<keyword evidence="1" id="KW-0812">Transmembrane</keyword>
<protein>
    <submittedName>
        <fullName evidence="2">Uncharacterized protein</fullName>
    </submittedName>
</protein>
<sequence>MRDRARHHVLVIARRQKKEAPPEGFGAWGLSFFCRHALMVLVLVAVLDFVDLIYCLVFCCIEFVGIGSVETNNLNYIKKVNKICLDIINIFIYM</sequence>
<keyword evidence="1" id="KW-1133">Transmembrane helix</keyword>
<feature type="transmembrane region" description="Helical" evidence="1">
    <location>
        <begin position="52"/>
        <end position="69"/>
    </location>
</feature>
<dbReference type="Proteomes" id="UP000220828">
    <property type="component" value="Unassembled WGS sequence"/>
</dbReference>
<reference evidence="2 3" key="1">
    <citation type="submission" date="2017-09" db="EMBL/GenBank/DDBJ databases">
        <title>Whole genomes of Flavobacteriaceae.</title>
        <authorList>
            <person name="Stine C."/>
            <person name="Li C."/>
            <person name="Tadesse D."/>
        </authorList>
    </citation>
    <scope>NUCLEOTIDE SEQUENCE [LARGE SCALE GENOMIC DNA]</scope>
    <source>
        <strain evidence="2 3">ATCC 35036</strain>
    </source>
</reference>
<dbReference type="EMBL" id="PCMW01000018">
    <property type="protein sequence ID" value="PDS26261.1"/>
    <property type="molecule type" value="Genomic_DNA"/>
</dbReference>
<accession>A0A2H3KTW9</accession>
<comment type="caution">
    <text evidence="2">The sequence shown here is derived from an EMBL/GenBank/DDBJ whole genome shotgun (WGS) entry which is preliminary data.</text>
</comment>